<reference evidence="4 5" key="1">
    <citation type="journal article" date="2023" name="Sci. Data">
        <title>Genome assembly of the Korean intertidal mud-creeper Batillaria attramentaria.</title>
        <authorList>
            <person name="Patra A.K."/>
            <person name="Ho P.T."/>
            <person name="Jun S."/>
            <person name="Lee S.J."/>
            <person name="Kim Y."/>
            <person name="Won Y.J."/>
        </authorList>
    </citation>
    <scope>NUCLEOTIDE SEQUENCE [LARGE SCALE GENOMIC DNA]</scope>
    <source>
        <strain evidence="4">Wonlab-2016</strain>
    </source>
</reference>
<feature type="chain" id="PRO_5044853079" evidence="3">
    <location>
        <begin position="22"/>
        <end position="637"/>
    </location>
</feature>
<keyword evidence="3" id="KW-0732">Signal</keyword>
<keyword evidence="5" id="KW-1185">Reference proteome</keyword>
<feature type="compositionally biased region" description="Basic and acidic residues" evidence="1">
    <location>
        <begin position="551"/>
        <end position="563"/>
    </location>
</feature>
<keyword evidence="2" id="KW-1133">Transmembrane helix</keyword>
<accession>A0ABD0L131</accession>
<evidence type="ECO:0000256" key="2">
    <source>
        <dbReference type="SAM" id="Phobius"/>
    </source>
</evidence>
<dbReference type="AlphaFoldDB" id="A0ABD0L131"/>
<feature type="compositionally biased region" description="Gly residues" evidence="1">
    <location>
        <begin position="583"/>
        <end position="596"/>
    </location>
</feature>
<feature type="region of interest" description="Disordered" evidence="1">
    <location>
        <begin position="501"/>
        <end position="637"/>
    </location>
</feature>
<evidence type="ECO:0000256" key="3">
    <source>
        <dbReference type="SAM" id="SignalP"/>
    </source>
</evidence>
<evidence type="ECO:0000313" key="4">
    <source>
        <dbReference type="EMBL" id="KAK7493117.1"/>
    </source>
</evidence>
<feature type="compositionally biased region" description="Polar residues" evidence="1">
    <location>
        <begin position="411"/>
        <end position="425"/>
    </location>
</feature>
<name>A0ABD0L131_9CAEN</name>
<gene>
    <name evidence="4" type="ORF">BaRGS_00015638</name>
</gene>
<feature type="transmembrane region" description="Helical" evidence="2">
    <location>
        <begin position="270"/>
        <end position="294"/>
    </location>
</feature>
<keyword evidence="2" id="KW-0812">Transmembrane</keyword>
<dbReference type="EMBL" id="JACVVK020000096">
    <property type="protein sequence ID" value="KAK7493117.1"/>
    <property type="molecule type" value="Genomic_DNA"/>
</dbReference>
<evidence type="ECO:0000256" key="1">
    <source>
        <dbReference type="SAM" id="MobiDB-lite"/>
    </source>
</evidence>
<feature type="compositionally biased region" description="Basic and acidic residues" evidence="1">
    <location>
        <begin position="517"/>
        <end position="531"/>
    </location>
</feature>
<comment type="caution">
    <text evidence="4">The sequence shown here is derived from an EMBL/GenBank/DDBJ whole genome shotgun (WGS) entry which is preliminary data.</text>
</comment>
<feature type="region of interest" description="Disordered" evidence="1">
    <location>
        <begin position="371"/>
        <end position="489"/>
    </location>
</feature>
<proteinExistence type="predicted"/>
<dbReference type="Proteomes" id="UP001519460">
    <property type="component" value="Unassembled WGS sequence"/>
</dbReference>
<feature type="signal peptide" evidence="3">
    <location>
        <begin position="1"/>
        <end position="21"/>
    </location>
</feature>
<evidence type="ECO:0000313" key="5">
    <source>
        <dbReference type="Proteomes" id="UP001519460"/>
    </source>
</evidence>
<protein>
    <submittedName>
        <fullName evidence="4">Uncharacterized protein</fullName>
    </submittedName>
</protein>
<feature type="compositionally biased region" description="Basic and acidic residues" evidence="1">
    <location>
        <begin position="447"/>
        <end position="469"/>
    </location>
</feature>
<feature type="compositionally biased region" description="Low complexity" evidence="1">
    <location>
        <begin position="538"/>
        <end position="550"/>
    </location>
</feature>
<keyword evidence="2" id="KW-0472">Membrane</keyword>
<organism evidence="4 5">
    <name type="scientific">Batillaria attramentaria</name>
    <dbReference type="NCBI Taxonomy" id="370345"/>
    <lineage>
        <taxon>Eukaryota</taxon>
        <taxon>Metazoa</taxon>
        <taxon>Spiralia</taxon>
        <taxon>Lophotrochozoa</taxon>
        <taxon>Mollusca</taxon>
        <taxon>Gastropoda</taxon>
        <taxon>Caenogastropoda</taxon>
        <taxon>Sorbeoconcha</taxon>
        <taxon>Cerithioidea</taxon>
        <taxon>Batillariidae</taxon>
        <taxon>Batillaria</taxon>
    </lineage>
</organism>
<sequence>MASHWYLTVFCGAIILRACDAAQEQRSTACGDVNNLYVNLTCSSGQWLHVMSERYSALQPEQDCIDSLNCPHSLHSSGSRLDVSCNGPMSAGGGGVCQEEVKAREVLENCGAGTNKAAVTVRYECLSGTDVVDMCSNFTRTWQRIFEGFDVLAYLATPQFPDTPALRRHCSCQVTGEDLRLWAIEIQLDFPAFLPATNMLTVVAEEKEWQARRTCETCHHFQYVNEALHFPAGDENSTAASVDFRDYNQPGQLAWIEIRNPDEGSGEETAVIIGLIILAIILIAVGVVFGILLWRRYQLANKGGEFQEGGSSAGHTHRGGGAFLSPNYWYNRFRNRQRNRDNHRPLALSGDIPVNNFHNFEGDYSNAALDVSSSRDGGAERNVYDRLGSSSGGQGVYNDSYGSRGHDGAYQTLNNISSNGATETETPGRHSARANPDFQSSDSVGKGPEDPATDRQSSKPKSHDLDHTRASSAGENGDGHDRKQRRKEKFVKHVLAETLEDIKTQREALAASPGLDNGERSGSGKDGDISDHSTSTDQFSSRAQNQSSSQNREKAQYGRDKTYSKSPSTRHGGDAGSSITGEEGTGGGPKDTGGSGHKLMQDIVSTKRDARASVDSAGLPDTSVGAFSEANTVESVV</sequence>